<accession>A0A4P9X2I1</accession>
<evidence type="ECO:0000256" key="2">
    <source>
        <dbReference type="ARBA" id="ARBA00009824"/>
    </source>
</evidence>
<gene>
    <name evidence="7" type="ORF">CXG81DRAFT_15443</name>
</gene>
<evidence type="ECO:0000256" key="4">
    <source>
        <dbReference type="ARBA" id="ARBA00022989"/>
    </source>
</evidence>
<keyword evidence="4" id="KW-1133">Transmembrane helix</keyword>
<keyword evidence="8" id="KW-1185">Reference proteome</keyword>
<comment type="subcellular location">
    <subcellularLocation>
        <location evidence="1">Membrane</location>
        <topology evidence="1">Multi-pass membrane protein</topology>
    </subcellularLocation>
</comment>
<proteinExistence type="inferred from homology"/>
<organism evidence="7 8">
    <name type="scientific">Caulochytrium protostelioides</name>
    <dbReference type="NCBI Taxonomy" id="1555241"/>
    <lineage>
        <taxon>Eukaryota</taxon>
        <taxon>Fungi</taxon>
        <taxon>Fungi incertae sedis</taxon>
        <taxon>Chytridiomycota</taxon>
        <taxon>Chytridiomycota incertae sedis</taxon>
        <taxon>Chytridiomycetes</taxon>
        <taxon>Caulochytriales</taxon>
        <taxon>Caulochytriaceae</taxon>
        <taxon>Caulochytrium</taxon>
    </lineage>
</organism>
<dbReference type="GO" id="GO:0016020">
    <property type="term" value="C:membrane"/>
    <property type="evidence" value="ECO:0007669"/>
    <property type="project" value="UniProtKB-SubCell"/>
</dbReference>
<dbReference type="STRING" id="1555241.A0A4P9X2I1"/>
<sequence length="316" mass="34745">MGILDPASQYALEQELDDLVSTVNGDGLGVVPTGPDGQPVRPGYGESLLSDEEEADRFLSPDERAARRAARKAQRDEEQRLTRQTHVLITIAGWITYGEDDFTLPFSLLRRGLYGDQYSLVWESQALQDLGSALRLLVSEIAGFIFQQGLHATLLPVLMAGLTGPLWMLKLTYLMDNPWGIGLSKAKKAGRLLADTLMQNVQGSRPVTLIGFSLGARVIFNCLEELAAHNAYGLVESCYIYGCPVMAGTQEWRRVTSVVAGRFVNGYLQNDWVLGVLYRASNAAWNTVAGLRPIMDVPGVENLCLDGIINGHLEYR</sequence>
<dbReference type="InterPro" id="IPR029058">
    <property type="entry name" value="AB_hydrolase_fold"/>
</dbReference>
<dbReference type="InterPro" id="IPR007941">
    <property type="entry name" value="DUF726"/>
</dbReference>
<reference evidence="8" key="1">
    <citation type="journal article" date="2018" name="Nat. Microbiol.">
        <title>Leveraging single-cell genomics to expand the fungal tree of life.</title>
        <authorList>
            <person name="Ahrendt S.R."/>
            <person name="Quandt C.A."/>
            <person name="Ciobanu D."/>
            <person name="Clum A."/>
            <person name="Salamov A."/>
            <person name="Andreopoulos B."/>
            <person name="Cheng J.F."/>
            <person name="Woyke T."/>
            <person name="Pelin A."/>
            <person name="Henrissat B."/>
            <person name="Reynolds N.K."/>
            <person name="Benny G.L."/>
            <person name="Smith M.E."/>
            <person name="James T.Y."/>
            <person name="Grigoriev I.V."/>
        </authorList>
    </citation>
    <scope>NUCLEOTIDE SEQUENCE [LARGE SCALE GENOMIC DNA]</scope>
    <source>
        <strain evidence="8">ATCC 52028</strain>
    </source>
</reference>
<dbReference type="PANTHER" id="PTHR17920">
    <property type="entry name" value="TRANSMEMBRANE AND COILED-COIL DOMAIN-CONTAINING PROTEIN 4 TMCO4"/>
    <property type="match status" value="1"/>
</dbReference>
<dbReference type="AlphaFoldDB" id="A0A4P9X2I1"/>
<dbReference type="OrthoDB" id="277931at2759"/>
<protein>
    <recommendedName>
        <fullName evidence="9">DUF726-domain-containing protein</fullName>
    </recommendedName>
</protein>
<dbReference type="Pfam" id="PF05277">
    <property type="entry name" value="DUF726"/>
    <property type="match status" value="1"/>
</dbReference>
<evidence type="ECO:0000313" key="8">
    <source>
        <dbReference type="Proteomes" id="UP000274922"/>
    </source>
</evidence>
<name>A0A4P9X2I1_9FUNG</name>
<evidence type="ECO:0000256" key="1">
    <source>
        <dbReference type="ARBA" id="ARBA00004141"/>
    </source>
</evidence>
<dbReference type="EMBL" id="ML014362">
    <property type="protein sequence ID" value="RKO98790.1"/>
    <property type="molecule type" value="Genomic_DNA"/>
</dbReference>
<keyword evidence="3" id="KW-0812">Transmembrane</keyword>
<evidence type="ECO:0008006" key="9">
    <source>
        <dbReference type="Google" id="ProtNLM"/>
    </source>
</evidence>
<keyword evidence="5" id="KW-0472">Membrane</keyword>
<evidence type="ECO:0000256" key="6">
    <source>
        <dbReference type="SAM" id="MobiDB-lite"/>
    </source>
</evidence>
<evidence type="ECO:0000256" key="5">
    <source>
        <dbReference type="ARBA" id="ARBA00023136"/>
    </source>
</evidence>
<evidence type="ECO:0000313" key="7">
    <source>
        <dbReference type="EMBL" id="RKO98790.1"/>
    </source>
</evidence>
<evidence type="ECO:0000256" key="3">
    <source>
        <dbReference type="ARBA" id="ARBA00022692"/>
    </source>
</evidence>
<dbReference type="PANTHER" id="PTHR17920:SF3">
    <property type="entry name" value="TRANSMEMBRANE AND COILED-COIL DOMAIN-CONTAINING PROTEIN 4"/>
    <property type="match status" value="1"/>
</dbReference>
<dbReference type="SUPFAM" id="SSF53474">
    <property type="entry name" value="alpha/beta-Hydrolases"/>
    <property type="match status" value="1"/>
</dbReference>
<dbReference type="Proteomes" id="UP000274922">
    <property type="component" value="Unassembled WGS sequence"/>
</dbReference>
<feature type="non-terminal residue" evidence="7">
    <location>
        <position position="316"/>
    </location>
</feature>
<comment type="similarity">
    <text evidence="2">Belongs to the TMCO4 family.</text>
</comment>
<feature type="region of interest" description="Disordered" evidence="6">
    <location>
        <begin position="26"/>
        <end position="46"/>
    </location>
</feature>